<dbReference type="InterPro" id="IPR002933">
    <property type="entry name" value="Peptidase_M20"/>
</dbReference>
<dbReference type="NCBIfam" id="TIGR01879">
    <property type="entry name" value="hydantase"/>
    <property type="match status" value="1"/>
</dbReference>
<dbReference type="EMBL" id="JBIACJ010000014">
    <property type="protein sequence ID" value="MFE8698431.1"/>
    <property type="molecule type" value="Genomic_DNA"/>
</dbReference>
<dbReference type="InterPro" id="IPR010158">
    <property type="entry name" value="Amidase_Cbmase"/>
</dbReference>
<gene>
    <name evidence="4" type="ORF">ACFYKT_19165</name>
</gene>
<evidence type="ECO:0000256" key="2">
    <source>
        <dbReference type="ARBA" id="ARBA00022801"/>
    </source>
</evidence>
<dbReference type="PANTHER" id="PTHR32494:SF5">
    <property type="entry name" value="ALLANTOATE AMIDOHYDROLASE"/>
    <property type="match status" value="1"/>
</dbReference>
<comment type="caution">
    <text evidence="4">The sequence shown here is derived from an EMBL/GenBank/DDBJ whole genome shotgun (WGS) entry which is preliminary data.</text>
</comment>
<accession>A0ABW6K2R5</accession>
<dbReference type="Proteomes" id="UP001601058">
    <property type="component" value="Unassembled WGS sequence"/>
</dbReference>
<protein>
    <submittedName>
        <fullName evidence="4">Zn-dependent hydrolase</fullName>
    </submittedName>
</protein>
<evidence type="ECO:0000259" key="3">
    <source>
        <dbReference type="Pfam" id="PF07687"/>
    </source>
</evidence>
<feature type="domain" description="Peptidase M20 dimerisation" evidence="3">
    <location>
        <begin position="214"/>
        <end position="311"/>
    </location>
</feature>
<dbReference type="InterPro" id="IPR036264">
    <property type="entry name" value="Bact_exopeptidase_dim_dom"/>
</dbReference>
<keyword evidence="2 4" id="KW-0378">Hydrolase</keyword>
<dbReference type="PANTHER" id="PTHR32494">
    <property type="entry name" value="ALLANTOATE DEIMINASE-RELATED"/>
    <property type="match status" value="1"/>
</dbReference>
<dbReference type="GO" id="GO:0016787">
    <property type="term" value="F:hydrolase activity"/>
    <property type="evidence" value="ECO:0007669"/>
    <property type="project" value="UniProtKB-KW"/>
</dbReference>
<evidence type="ECO:0000256" key="1">
    <source>
        <dbReference type="ARBA" id="ARBA00006153"/>
    </source>
</evidence>
<dbReference type="Pfam" id="PF01546">
    <property type="entry name" value="Peptidase_M20"/>
    <property type="match status" value="1"/>
</dbReference>
<organism evidence="4 5">
    <name type="scientific">Cytobacillus mangrovibacter</name>
    <dbReference type="NCBI Taxonomy" id="3299024"/>
    <lineage>
        <taxon>Bacteria</taxon>
        <taxon>Bacillati</taxon>
        <taxon>Bacillota</taxon>
        <taxon>Bacilli</taxon>
        <taxon>Bacillales</taxon>
        <taxon>Bacillaceae</taxon>
        <taxon>Cytobacillus</taxon>
    </lineage>
</organism>
<dbReference type="InterPro" id="IPR011650">
    <property type="entry name" value="Peptidase_M20_dimer"/>
</dbReference>
<name>A0ABW6K2R5_9BACI</name>
<dbReference type="Gene3D" id="3.40.630.10">
    <property type="entry name" value="Zn peptidases"/>
    <property type="match status" value="1"/>
</dbReference>
<evidence type="ECO:0000313" key="5">
    <source>
        <dbReference type="Proteomes" id="UP001601058"/>
    </source>
</evidence>
<dbReference type="SUPFAM" id="SSF55031">
    <property type="entry name" value="Bacterial exopeptidase dimerisation domain"/>
    <property type="match status" value="1"/>
</dbReference>
<dbReference type="NCBIfam" id="NF006771">
    <property type="entry name" value="PRK09290.1-5"/>
    <property type="match status" value="1"/>
</dbReference>
<dbReference type="SUPFAM" id="SSF53187">
    <property type="entry name" value="Zn-dependent exopeptidases"/>
    <property type="match status" value="1"/>
</dbReference>
<dbReference type="Pfam" id="PF07687">
    <property type="entry name" value="M20_dimer"/>
    <property type="match status" value="1"/>
</dbReference>
<keyword evidence="5" id="KW-1185">Reference proteome</keyword>
<evidence type="ECO:0000313" key="4">
    <source>
        <dbReference type="EMBL" id="MFE8698431.1"/>
    </source>
</evidence>
<dbReference type="PIRSF" id="PIRSF001235">
    <property type="entry name" value="Amidase_carbamoylase"/>
    <property type="match status" value="1"/>
</dbReference>
<dbReference type="Gene3D" id="3.30.70.360">
    <property type="match status" value="1"/>
</dbReference>
<dbReference type="RefSeq" id="WP_389222812.1">
    <property type="nucleotide sequence ID" value="NZ_JBIACJ010000014.1"/>
</dbReference>
<sequence>MLEINSERLWNRIQVLGEIGSTKDGGVTRLAFSKEDREATDLVISWMREAGLEIWTDPVGNVFGKRKGKVQEPVILTGSHLDTVRNGGKFDGAAGVLSALEVLQTLEDNNIETTLPIEMAIFVNEEGSRFAGGLMGSMAVAGLLPESILDEKDNEGISLASALKEFGANPDRILASKRPSSEIAAFFELHIEQSQTLEEENKPTGIVLGIAGPYQMKVRIFGRSGHAGAVAMNLRRDPMVAAGMIIQEVERSAIEKAPTTRGTVGYIKAHPGGHNVIPEEVELTIDYRDINLDTRDKVVNRIRDYINKVCDERGLKNEIIVTQDTAPVPVKEEILEQMTAVAKELKIPFSKVTSGAAHDAMIMGRLCPIGMIFVRSINGLSHCPEEYSTKEDLSDGAQVLLYTVTNTANLKVNKNIISIDEEI</sequence>
<proteinExistence type="inferred from homology"/>
<reference evidence="4 5" key="1">
    <citation type="submission" date="2024-08" db="EMBL/GenBank/DDBJ databases">
        <title>Two novel Cytobacillus novel species.</title>
        <authorList>
            <person name="Liu G."/>
        </authorList>
    </citation>
    <scope>NUCLEOTIDE SEQUENCE [LARGE SCALE GENOMIC DNA]</scope>
    <source>
        <strain evidence="4 5">FJAT-53684</strain>
    </source>
</reference>
<comment type="similarity">
    <text evidence="1">Belongs to the peptidase M20 family.</text>
</comment>
<dbReference type="CDD" id="cd03884">
    <property type="entry name" value="M20_bAS"/>
    <property type="match status" value="1"/>
</dbReference>